<organism evidence="1">
    <name type="scientific">Arthrobacter saudimassiliensis</name>
    <dbReference type="NCBI Taxonomy" id="1461584"/>
    <lineage>
        <taxon>Bacteria</taxon>
        <taxon>Bacillati</taxon>
        <taxon>Actinomycetota</taxon>
        <taxon>Actinomycetes</taxon>
        <taxon>Micrococcales</taxon>
        <taxon>Micrococcaceae</taxon>
        <taxon>Arthrobacter</taxon>
    </lineage>
</organism>
<dbReference type="AlphaFoldDB" id="A0A078MQ52"/>
<protein>
    <submittedName>
        <fullName evidence="1">Uncharacterized protein</fullName>
    </submittedName>
</protein>
<dbReference type="PATRIC" id="fig|1461584.3.peg.272"/>
<name>A0A078MQ52_9MICC</name>
<dbReference type="EMBL" id="LN483070">
    <property type="protein sequence ID" value="CEA06971.1"/>
    <property type="molecule type" value="Genomic_DNA"/>
</dbReference>
<evidence type="ECO:0000313" key="1">
    <source>
        <dbReference type="EMBL" id="CEA06971.1"/>
    </source>
</evidence>
<proteinExistence type="predicted"/>
<accession>A0A078MQ52</accession>
<reference evidence="1" key="1">
    <citation type="submission" date="2014-07" db="EMBL/GenBank/DDBJ databases">
        <authorList>
            <person name="Urmite Genomes Urmite Genomes"/>
        </authorList>
    </citation>
    <scope>NUCLEOTIDE SEQUENCE</scope>
    <source>
        <strain evidence="1">11W110_air</strain>
    </source>
</reference>
<sequence>MAEKDKAPKESLTSRFMRTTGKARMIFGPAATTPLDTPMTDERRRQLEEAQARDAELWETVKRPDGSSYILPRKK</sequence>
<gene>
    <name evidence="1" type="ORF">BN1051_00279</name>
</gene>